<dbReference type="SUPFAM" id="SSF55729">
    <property type="entry name" value="Acyl-CoA N-acyltransferases (Nat)"/>
    <property type="match status" value="1"/>
</dbReference>
<organism evidence="2 3">
    <name type="scientific">Pelosinus baikalensis</name>
    <dbReference type="NCBI Taxonomy" id="2892015"/>
    <lineage>
        <taxon>Bacteria</taxon>
        <taxon>Bacillati</taxon>
        <taxon>Bacillota</taxon>
        <taxon>Negativicutes</taxon>
        <taxon>Selenomonadales</taxon>
        <taxon>Sporomusaceae</taxon>
        <taxon>Pelosinus</taxon>
    </lineage>
</organism>
<feature type="domain" description="N-acetyltransferase" evidence="1">
    <location>
        <begin position="153"/>
        <end position="289"/>
    </location>
</feature>
<dbReference type="EMBL" id="JAJHJB010000009">
    <property type="protein sequence ID" value="MCC5465437.1"/>
    <property type="molecule type" value="Genomic_DNA"/>
</dbReference>
<evidence type="ECO:0000313" key="2">
    <source>
        <dbReference type="EMBL" id="MCC5465437.1"/>
    </source>
</evidence>
<dbReference type="PANTHER" id="PTHR31143:SF2">
    <property type="entry name" value="FR47-LIKE DOMAIN-CONTAINING PROTEIN-RELATED"/>
    <property type="match status" value="1"/>
</dbReference>
<dbReference type="PROSITE" id="PS51186">
    <property type="entry name" value="GNAT"/>
    <property type="match status" value="1"/>
</dbReference>
<proteinExistence type="predicted"/>
<dbReference type="InterPro" id="IPR027365">
    <property type="entry name" value="GNAT_acetyltra_YdfB-like"/>
</dbReference>
<dbReference type="Proteomes" id="UP001165492">
    <property type="component" value="Unassembled WGS sequence"/>
</dbReference>
<reference evidence="2" key="1">
    <citation type="submission" date="2021-11" db="EMBL/GenBank/DDBJ databases">
        <title>Description of a new species Pelosinus isolated from the bottom sediments of Lake Baikal.</title>
        <authorList>
            <person name="Zakharyuk A."/>
        </authorList>
    </citation>
    <scope>NUCLEOTIDE SEQUENCE</scope>
    <source>
        <strain evidence="2">Bkl1</strain>
    </source>
</reference>
<dbReference type="RefSeq" id="WP_229534688.1">
    <property type="nucleotide sequence ID" value="NZ_JAJHJB010000009.1"/>
</dbReference>
<comment type="caution">
    <text evidence="2">The sequence shown here is derived from an EMBL/GenBank/DDBJ whole genome shotgun (WGS) entry which is preliminary data.</text>
</comment>
<keyword evidence="3" id="KW-1185">Reference proteome</keyword>
<gene>
    <name evidence="2" type="ORF">LMF89_08695</name>
</gene>
<dbReference type="InterPro" id="IPR016181">
    <property type="entry name" value="Acyl_CoA_acyltransferase"/>
</dbReference>
<dbReference type="PANTHER" id="PTHR31143">
    <property type="match status" value="1"/>
</dbReference>
<accession>A0ABS8HTJ5</accession>
<dbReference type="InterPro" id="IPR000182">
    <property type="entry name" value="GNAT_dom"/>
</dbReference>
<evidence type="ECO:0000259" key="1">
    <source>
        <dbReference type="PROSITE" id="PS51186"/>
    </source>
</evidence>
<sequence>MELLQQDNYGKILEQLYEIPYNTLFARAVLELKANGNVWVDNQDNPNTVFIAHSYGMSLLFGNTDNETFNTSLVDYMSNTNRNRSKYEWLQVYPEEWNDKLREITKAKIINYTALAVEYSPKELEILIENYRKNHVIQWRRVNFKYNYNNKTVTISPKYNIKLIDADTWEKIEGSVIPNYFWKSKEDFMADGIGYALMSGNVIVSIAFSSCKFENVLEIGVETSENYRGMGFAKLVCEKLLAYCQENNYIPIWACKKENIGSYRLAKSLGFEESLILPYYELVMPPTNT</sequence>
<dbReference type="Pfam" id="PF12746">
    <property type="entry name" value="GNAT_acetyltran"/>
    <property type="match status" value="1"/>
</dbReference>
<dbReference type="Gene3D" id="3.40.630.30">
    <property type="match status" value="1"/>
</dbReference>
<evidence type="ECO:0000313" key="3">
    <source>
        <dbReference type="Proteomes" id="UP001165492"/>
    </source>
</evidence>
<protein>
    <submittedName>
        <fullName evidence="2">GNAT family N-acetyltransferase</fullName>
    </submittedName>
</protein>
<name>A0ABS8HTJ5_9FIRM</name>